<reference evidence="13" key="1">
    <citation type="submission" date="2023-03" db="EMBL/GenBank/DDBJ databases">
        <title>MT1 and MT2 Draft Genomes of Novel Species.</title>
        <authorList>
            <person name="Venkateswaran K."/>
        </authorList>
    </citation>
    <scope>NUCLEOTIDE SEQUENCE</scope>
    <source>
        <strain evidence="13">F6_3S_P_2</strain>
    </source>
</reference>
<keyword evidence="4 10" id="KW-0699">rRNA-binding</keyword>
<dbReference type="Pfam" id="PF16745">
    <property type="entry name" value="RsgA_N"/>
    <property type="match status" value="1"/>
</dbReference>
<evidence type="ECO:0000256" key="8">
    <source>
        <dbReference type="ARBA" id="ARBA00022884"/>
    </source>
</evidence>
<accession>A0ABT8JTL0</accession>
<dbReference type="NCBIfam" id="TIGR00157">
    <property type="entry name" value="ribosome small subunit-dependent GTPase A"/>
    <property type="match status" value="1"/>
</dbReference>
<dbReference type="EC" id="3.6.1.-" evidence="10"/>
<evidence type="ECO:0000259" key="12">
    <source>
        <dbReference type="PROSITE" id="PS51721"/>
    </source>
</evidence>
<evidence type="ECO:0000256" key="3">
    <source>
        <dbReference type="ARBA" id="ARBA00022723"/>
    </source>
</evidence>
<dbReference type="PANTHER" id="PTHR32120:SF11">
    <property type="entry name" value="SMALL RIBOSOMAL SUBUNIT BIOGENESIS GTPASE RSGA 1, MITOCHONDRIAL-RELATED"/>
    <property type="match status" value="1"/>
</dbReference>
<evidence type="ECO:0000256" key="5">
    <source>
        <dbReference type="ARBA" id="ARBA00022741"/>
    </source>
</evidence>
<comment type="function">
    <text evidence="10">One of several proteins that assist in the late maturation steps of the functional core of the 30S ribosomal subunit. Helps release RbfA from mature subunits. May play a role in the assembly of ribosomal proteins into the subunit. Circularly permuted GTPase that catalyzes slow GTP hydrolysis, GTPase activity is stimulated by the 30S ribosomal subunit.</text>
</comment>
<comment type="cofactor">
    <cofactor evidence="10">
        <name>Zn(2+)</name>
        <dbReference type="ChEBI" id="CHEBI:29105"/>
    </cofactor>
    <text evidence="10">Binds 1 zinc ion per subunit.</text>
</comment>
<dbReference type="PROSITE" id="PS51721">
    <property type="entry name" value="G_CP"/>
    <property type="match status" value="1"/>
</dbReference>
<keyword evidence="8 10" id="KW-0694">RNA-binding</keyword>
<feature type="binding site" evidence="10">
    <location>
        <begin position="113"/>
        <end position="116"/>
    </location>
    <ligand>
        <name>GTP</name>
        <dbReference type="ChEBI" id="CHEBI:37565"/>
    </ligand>
</feature>
<dbReference type="InterPro" id="IPR031944">
    <property type="entry name" value="RsgA_N"/>
</dbReference>
<sequence>MPQGQIRKAISGFYYVQTGDGDLVQCKGRGVFRNRGISPLVGDFVTIVEDGDNDATITEVHERKNELVRPPVANVDQALLVFSIVEPDLSLHLLDRFLAVIESVGIKPIICLTKKDIAEESDLQIANSAIDYYKGIGYDVIKTYIDDPNLHDLLYPILKGNTTVLAGQSGVGKSTLLNTLIPELLLKTGEISEALGRGRHTTRHVELMEVAGGLVADTPGFSSLDFDHIEKDELRDYFVEMEQAAQLCKFRGCLHLKEPKCAVKAKVETGEILSTRYDNYVQFMQEIIDRKPRYPKND</sequence>
<evidence type="ECO:0000256" key="6">
    <source>
        <dbReference type="ARBA" id="ARBA00022801"/>
    </source>
</evidence>
<evidence type="ECO:0000313" key="14">
    <source>
        <dbReference type="Proteomes" id="UP001175097"/>
    </source>
</evidence>
<dbReference type="PROSITE" id="PS50936">
    <property type="entry name" value="ENGC_GTPASE"/>
    <property type="match status" value="1"/>
</dbReference>
<keyword evidence="9 10" id="KW-0342">GTP-binding</keyword>
<feature type="binding site" evidence="10">
    <location>
        <position position="261"/>
    </location>
    <ligand>
        <name>Zn(2+)</name>
        <dbReference type="ChEBI" id="CHEBI:29105"/>
    </ligand>
</feature>
<dbReference type="Pfam" id="PF03193">
    <property type="entry name" value="RsgA_GTPase"/>
    <property type="match status" value="1"/>
</dbReference>
<name>A0ABT8JTL0_9BACL</name>
<evidence type="ECO:0000256" key="4">
    <source>
        <dbReference type="ARBA" id="ARBA00022730"/>
    </source>
</evidence>
<dbReference type="RefSeq" id="WP_301243048.1">
    <property type="nucleotide sequence ID" value="NZ_JAROCC010000005.1"/>
</dbReference>
<dbReference type="CDD" id="cd01854">
    <property type="entry name" value="YjeQ_EngC"/>
    <property type="match status" value="1"/>
</dbReference>
<protein>
    <recommendedName>
        <fullName evidence="10">Small ribosomal subunit biogenesis GTPase RsgA</fullName>
        <ecNumber evidence="10">3.6.1.-</ecNumber>
    </recommendedName>
</protein>
<gene>
    <name evidence="10 13" type="primary">rsgA</name>
    <name evidence="13" type="ORF">P5G49_08440</name>
</gene>
<keyword evidence="14" id="KW-1185">Reference proteome</keyword>
<keyword evidence="7 10" id="KW-0862">Zinc</keyword>
<dbReference type="InterPro" id="IPR012340">
    <property type="entry name" value="NA-bd_OB-fold"/>
</dbReference>
<dbReference type="Proteomes" id="UP001175097">
    <property type="component" value="Unassembled WGS sequence"/>
</dbReference>
<evidence type="ECO:0000259" key="11">
    <source>
        <dbReference type="PROSITE" id="PS50936"/>
    </source>
</evidence>
<keyword evidence="5 10" id="KW-0547">Nucleotide-binding</keyword>
<dbReference type="InterPro" id="IPR010914">
    <property type="entry name" value="RsgA_GTPase_dom"/>
</dbReference>
<feature type="binding site" evidence="10">
    <location>
        <position position="255"/>
    </location>
    <ligand>
        <name>Zn(2+)</name>
        <dbReference type="ChEBI" id="CHEBI:29105"/>
    </ligand>
</feature>
<comment type="caution">
    <text evidence="13">The sequence shown here is derived from an EMBL/GenBank/DDBJ whole genome shotgun (WGS) entry which is preliminary data.</text>
</comment>
<feature type="binding site" evidence="10">
    <location>
        <position position="248"/>
    </location>
    <ligand>
        <name>Zn(2+)</name>
        <dbReference type="ChEBI" id="CHEBI:29105"/>
    </ligand>
</feature>
<organism evidence="13 14">
    <name type="scientific">Sporosarcina highlanderae</name>
    <dbReference type="NCBI Taxonomy" id="3035916"/>
    <lineage>
        <taxon>Bacteria</taxon>
        <taxon>Bacillati</taxon>
        <taxon>Bacillota</taxon>
        <taxon>Bacilli</taxon>
        <taxon>Bacillales</taxon>
        <taxon>Caryophanaceae</taxon>
        <taxon>Sporosarcina</taxon>
    </lineage>
</organism>
<feature type="domain" description="EngC GTPase" evidence="11">
    <location>
        <begin position="73"/>
        <end position="222"/>
    </location>
</feature>
<evidence type="ECO:0000256" key="1">
    <source>
        <dbReference type="ARBA" id="ARBA00022490"/>
    </source>
</evidence>
<dbReference type="InterPro" id="IPR027417">
    <property type="entry name" value="P-loop_NTPase"/>
</dbReference>
<evidence type="ECO:0000256" key="2">
    <source>
        <dbReference type="ARBA" id="ARBA00022517"/>
    </source>
</evidence>
<comment type="subunit">
    <text evidence="10">Monomer. Associates with 30S ribosomal subunit, binds 16S rRNA.</text>
</comment>
<dbReference type="Gene3D" id="3.40.50.300">
    <property type="entry name" value="P-loop containing nucleotide triphosphate hydrolases"/>
    <property type="match status" value="1"/>
</dbReference>
<evidence type="ECO:0000256" key="10">
    <source>
        <dbReference type="HAMAP-Rule" id="MF_01820"/>
    </source>
</evidence>
<evidence type="ECO:0000313" key="13">
    <source>
        <dbReference type="EMBL" id="MDN4607514.1"/>
    </source>
</evidence>
<keyword evidence="1 10" id="KW-0963">Cytoplasm</keyword>
<dbReference type="Gene3D" id="1.10.40.50">
    <property type="entry name" value="Probable gtpase engc, domain 3"/>
    <property type="match status" value="1"/>
</dbReference>
<comment type="similarity">
    <text evidence="10">Belongs to the TRAFAC class YlqF/YawG GTPase family. RsgA subfamily.</text>
</comment>
<comment type="subcellular location">
    <subcellularLocation>
        <location evidence="10">Cytoplasm</location>
    </subcellularLocation>
</comment>
<evidence type="ECO:0000256" key="7">
    <source>
        <dbReference type="ARBA" id="ARBA00022833"/>
    </source>
</evidence>
<feature type="binding site" evidence="10">
    <location>
        <begin position="167"/>
        <end position="175"/>
    </location>
    <ligand>
        <name>GTP</name>
        <dbReference type="ChEBI" id="CHEBI:37565"/>
    </ligand>
</feature>
<dbReference type="SUPFAM" id="SSF52540">
    <property type="entry name" value="P-loop containing nucleoside triphosphate hydrolases"/>
    <property type="match status" value="1"/>
</dbReference>
<proteinExistence type="inferred from homology"/>
<dbReference type="InterPro" id="IPR030378">
    <property type="entry name" value="G_CP_dom"/>
</dbReference>
<feature type="binding site" evidence="10">
    <location>
        <position position="253"/>
    </location>
    <ligand>
        <name>Zn(2+)</name>
        <dbReference type="ChEBI" id="CHEBI:29105"/>
    </ligand>
</feature>
<dbReference type="SUPFAM" id="SSF50249">
    <property type="entry name" value="Nucleic acid-binding proteins"/>
    <property type="match status" value="1"/>
</dbReference>
<keyword evidence="3 10" id="KW-0479">Metal-binding</keyword>
<keyword evidence="2 10" id="KW-0690">Ribosome biogenesis</keyword>
<dbReference type="Gene3D" id="2.40.50.140">
    <property type="entry name" value="Nucleic acid-binding proteins"/>
    <property type="match status" value="1"/>
</dbReference>
<feature type="domain" description="CP-type G" evidence="12">
    <location>
        <begin position="64"/>
        <end position="224"/>
    </location>
</feature>
<dbReference type="HAMAP" id="MF_01820">
    <property type="entry name" value="GTPase_RsgA"/>
    <property type="match status" value="1"/>
</dbReference>
<evidence type="ECO:0000256" key="9">
    <source>
        <dbReference type="ARBA" id="ARBA00023134"/>
    </source>
</evidence>
<dbReference type="PANTHER" id="PTHR32120">
    <property type="entry name" value="SMALL RIBOSOMAL SUBUNIT BIOGENESIS GTPASE RSGA"/>
    <property type="match status" value="1"/>
</dbReference>
<keyword evidence="6 10" id="KW-0378">Hydrolase</keyword>
<dbReference type="InterPro" id="IPR004881">
    <property type="entry name" value="Ribosome_biogen_GTPase_RsgA"/>
</dbReference>
<dbReference type="CDD" id="cd04466">
    <property type="entry name" value="S1_YloQ_GTPase"/>
    <property type="match status" value="1"/>
</dbReference>
<dbReference type="EMBL" id="JAROCC010000005">
    <property type="protein sequence ID" value="MDN4607514.1"/>
    <property type="molecule type" value="Genomic_DNA"/>
</dbReference>